<sequence>MNKRHINYVLGTIFSLVVLTSCGGEKKEEPKETIKLGVQKEEEPKAEINSNVTEIVISGDDMMKFDLSEIKVKAGQKIKITLRHKGKMDVNVMGHNFVILKQGVDVAEFGAKAAVARDTKYIPVGSENDIVAHTDLIGGGQTTSVEFDAPEAGTYDFLCSFPGHYALMKGKFIVE</sequence>
<dbReference type="PANTHER" id="PTHR38439">
    <property type="entry name" value="AURACYANIN-B"/>
    <property type="match status" value="1"/>
</dbReference>
<dbReference type="InterPro" id="IPR014068">
    <property type="entry name" value="Azurin"/>
</dbReference>
<evidence type="ECO:0000256" key="3">
    <source>
        <dbReference type="ARBA" id="ARBA00022982"/>
    </source>
</evidence>
<dbReference type="CDD" id="cd13922">
    <property type="entry name" value="Azurin"/>
    <property type="match status" value="1"/>
</dbReference>
<keyword evidence="3" id="KW-0249">Electron transport</keyword>
<evidence type="ECO:0000256" key="2">
    <source>
        <dbReference type="ARBA" id="ARBA00022723"/>
    </source>
</evidence>
<keyword evidence="4" id="KW-0186">Copper</keyword>
<keyword evidence="1" id="KW-0813">Transport</keyword>
<dbReference type="Gene3D" id="2.60.40.420">
    <property type="entry name" value="Cupredoxins - blue copper proteins"/>
    <property type="match status" value="1"/>
</dbReference>
<dbReference type="InterPro" id="IPR008972">
    <property type="entry name" value="Cupredoxin"/>
</dbReference>
<dbReference type="NCBIfam" id="TIGR02695">
    <property type="entry name" value="azurin"/>
    <property type="match status" value="1"/>
</dbReference>
<evidence type="ECO:0000313" key="7">
    <source>
        <dbReference type="Proteomes" id="UP000233435"/>
    </source>
</evidence>
<dbReference type="InterPro" id="IPR028871">
    <property type="entry name" value="BlueCu_1_BS"/>
</dbReference>
<dbReference type="SUPFAM" id="SSF49503">
    <property type="entry name" value="Cupredoxins"/>
    <property type="match status" value="1"/>
</dbReference>
<keyword evidence="2" id="KW-0479">Metal-binding</keyword>
<accession>A0A2N3HG45</accession>
<comment type="caution">
    <text evidence="6">The sequence shown here is derived from an EMBL/GenBank/DDBJ whole genome shotgun (WGS) entry which is preliminary data.</text>
</comment>
<evidence type="ECO:0000313" key="6">
    <source>
        <dbReference type="EMBL" id="PKQ43957.1"/>
    </source>
</evidence>
<reference evidence="6 7" key="1">
    <citation type="submission" date="2017-12" db="EMBL/GenBank/DDBJ databases">
        <title>Confluentibacter flavum sp. nov., isolated from the saline lake.</title>
        <authorList>
            <person name="Yu L."/>
        </authorList>
    </citation>
    <scope>NUCLEOTIDE SEQUENCE [LARGE SCALE GENOMIC DNA]</scope>
    <source>
        <strain evidence="6 7">3B</strain>
    </source>
</reference>
<dbReference type="Pfam" id="PF00127">
    <property type="entry name" value="Copper-bind"/>
    <property type="match status" value="1"/>
</dbReference>
<dbReference type="PANTHER" id="PTHR38439:SF2">
    <property type="entry name" value="OUTER MEMBRANE PROTEIN H.8"/>
    <property type="match status" value="1"/>
</dbReference>
<proteinExistence type="predicted"/>
<dbReference type="PROSITE" id="PS00196">
    <property type="entry name" value="COPPER_BLUE"/>
    <property type="match status" value="1"/>
</dbReference>
<dbReference type="OrthoDB" id="9814063at2"/>
<keyword evidence="7" id="KW-1185">Reference proteome</keyword>
<feature type="domain" description="Blue (type 1) copper" evidence="5">
    <location>
        <begin position="59"/>
        <end position="175"/>
    </location>
</feature>
<gene>
    <name evidence="6" type="primary">azu</name>
    <name evidence="6" type="ORF">CSW08_16205</name>
</gene>
<evidence type="ECO:0000259" key="5">
    <source>
        <dbReference type="Pfam" id="PF00127"/>
    </source>
</evidence>
<dbReference type="InterPro" id="IPR000923">
    <property type="entry name" value="BlueCu_1"/>
</dbReference>
<dbReference type="EMBL" id="PJEO01000054">
    <property type="protein sequence ID" value="PKQ43957.1"/>
    <property type="molecule type" value="Genomic_DNA"/>
</dbReference>
<dbReference type="InterPro" id="IPR050845">
    <property type="entry name" value="Cu-binding_ET"/>
</dbReference>
<dbReference type="GO" id="GO:0005507">
    <property type="term" value="F:copper ion binding"/>
    <property type="evidence" value="ECO:0007669"/>
    <property type="project" value="InterPro"/>
</dbReference>
<dbReference type="GO" id="GO:0009055">
    <property type="term" value="F:electron transfer activity"/>
    <property type="evidence" value="ECO:0007669"/>
    <property type="project" value="InterPro"/>
</dbReference>
<evidence type="ECO:0000256" key="1">
    <source>
        <dbReference type="ARBA" id="ARBA00022448"/>
    </source>
</evidence>
<dbReference type="AlphaFoldDB" id="A0A2N3HG45"/>
<dbReference type="PROSITE" id="PS51257">
    <property type="entry name" value="PROKAR_LIPOPROTEIN"/>
    <property type="match status" value="1"/>
</dbReference>
<name>A0A2N3HG45_9FLAO</name>
<protein>
    <submittedName>
        <fullName evidence="6">Azurin</fullName>
    </submittedName>
</protein>
<dbReference type="RefSeq" id="WP_106660921.1">
    <property type="nucleotide sequence ID" value="NZ_PJEO01000054.1"/>
</dbReference>
<evidence type="ECO:0000256" key="4">
    <source>
        <dbReference type="ARBA" id="ARBA00023008"/>
    </source>
</evidence>
<organism evidence="6 7">
    <name type="scientific">Confluentibacter flavum</name>
    <dbReference type="NCBI Taxonomy" id="1909700"/>
    <lineage>
        <taxon>Bacteria</taxon>
        <taxon>Pseudomonadati</taxon>
        <taxon>Bacteroidota</taxon>
        <taxon>Flavobacteriia</taxon>
        <taxon>Flavobacteriales</taxon>
        <taxon>Flavobacteriaceae</taxon>
        <taxon>Confluentibacter</taxon>
    </lineage>
</organism>
<dbReference type="Proteomes" id="UP000233435">
    <property type="component" value="Unassembled WGS sequence"/>
</dbReference>